<name>O88769_RAT</name>
<protein>
    <submittedName>
        <fullName evidence="4">Putative zinc-finger protein</fullName>
    </submittedName>
</protein>
<keyword evidence="1 4" id="KW-0862">Zinc</keyword>
<sequence length="104" mass="11707">PANVGDNVTEVVVGSKAAPKRPRKSKSRGNRVPKRTTPIHPRAPERMICVQFSSQVKTERPIPRNQDSGRCDLCNDTFNDTASLQRHVRSTHRRPFTCVFHFAG</sequence>
<dbReference type="EMBL" id="AJ007467">
    <property type="protein sequence ID" value="CAA07522.1"/>
    <property type="molecule type" value="mRNA"/>
</dbReference>
<keyword evidence="1 4" id="KW-0863">Zinc-finger</keyword>
<dbReference type="AlphaFoldDB" id="O88769"/>
<dbReference type="InterPro" id="IPR036236">
    <property type="entry name" value="Znf_C2H2_sf"/>
</dbReference>
<dbReference type="GO" id="GO:0008270">
    <property type="term" value="F:zinc ion binding"/>
    <property type="evidence" value="ECO:0007669"/>
    <property type="project" value="UniProtKB-KW"/>
</dbReference>
<dbReference type="Gene3D" id="3.30.160.60">
    <property type="entry name" value="Classic Zinc Finger"/>
    <property type="match status" value="1"/>
</dbReference>
<dbReference type="InterPro" id="IPR013087">
    <property type="entry name" value="Znf_C2H2_type"/>
</dbReference>
<dbReference type="SUPFAM" id="SSF57667">
    <property type="entry name" value="beta-beta-alpha zinc fingers"/>
    <property type="match status" value="1"/>
</dbReference>
<proteinExistence type="evidence at transcript level"/>
<accession>O88769</accession>
<evidence type="ECO:0000256" key="1">
    <source>
        <dbReference type="PROSITE-ProRule" id="PRU00042"/>
    </source>
</evidence>
<feature type="region of interest" description="Disordered" evidence="2">
    <location>
        <begin position="1"/>
        <end position="46"/>
    </location>
</feature>
<feature type="non-terminal residue" evidence="4">
    <location>
        <position position="104"/>
    </location>
</feature>
<feature type="non-terminal residue" evidence="4">
    <location>
        <position position="1"/>
    </location>
</feature>
<organism evidence="4">
    <name type="scientific">Rattus norvegicus</name>
    <name type="common">Rat</name>
    <dbReference type="NCBI Taxonomy" id="10116"/>
    <lineage>
        <taxon>Eukaryota</taxon>
        <taxon>Metazoa</taxon>
        <taxon>Chordata</taxon>
        <taxon>Craniata</taxon>
        <taxon>Vertebrata</taxon>
        <taxon>Euteleostomi</taxon>
        <taxon>Mammalia</taxon>
        <taxon>Eutheria</taxon>
        <taxon>Euarchontoglires</taxon>
        <taxon>Glires</taxon>
        <taxon>Rodentia</taxon>
        <taxon>Myomorpha</taxon>
        <taxon>Muroidea</taxon>
        <taxon>Muridae</taxon>
        <taxon>Murinae</taxon>
        <taxon>Rattus</taxon>
    </lineage>
</organism>
<dbReference type="PROSITE" id="PS50157">
    <property type="entry name" value="ZINC_FINGER_C2H2_2"/>
    <property type="match status" value="1"/>
</dbReference>
<reference evidence="4" key="1">
    <citation type="journal article" date="1998" name="Brain Res. Mol. Brain Res.">
        <title>Differentially expressed genes in hippocampal cell cultures in response to an excitotoxic insult by quinolinic acid.</title>
        <authorList>
            <person name="Seidel B."/>
            <person name="Keilhoff G."/>
            <person name="Reinheckel T."/>
            <person name="Wolf G."/>
        </authorList>
    </citation>
    <scope>NUCLEOTIDE SEQUENCE</scope>
    <source>
        <tissue evidence="4">Brain</tissue>
    </source>
</reference>
<evidence type="ECO:0000259" key="3">
    <source>
        <dbReference type="PROSITE" id="PS50157"/>
    </source>
</evidence>
<keyword evidence="1 4" id="KW-0479">Metal-binding</keyword>
<dbReference type="PROSITE" id="PS00028">
    <property type="entry name" value="ZINC_FINGER_C2H2_1"/>
    <property type="match status" value="1"/>
</dbReference>
<evidence type="ECO:0000256" key="2">
    <source>
        <dbReference type="SAM" id="MobiDB-lite"/>
    </source>
</evidence>
<evidence type="ECO:0000313" key="4">
    <source>
        <dbReference type="EMBL" id="CAA07522.1"/>
    </source>
</evidence>
<feature type="domain" description="C2H2-type" evidence="3">
    <location>
        <begin position="69"/>
        <end position="92"/>
    </location>
</feature>
<feature type="compositionally biased region" description="Basic residues" evidence="2">
    <location>
        <begin position="18"/>
        <end position="34"/>
    </location>
</feature>